<feature type="domain" description="Cyclin-dependent kinase inhibitor" evidence="6">
    <location>
        <begin position="134"/>
        <end position="180"/>
    </location>
</feature>
<reference evidence="8" key="1">
    <citation type="journal article" date="2015" name="Nat. Plants">
        <title>Genome expansion of Arabis alpina linked with retrotransposition and reduced symmetric DNA methylation.</title>
        <authorList>
            <person name="Willing E.M."/>
            <person name="Rawat V."/>
            <person name="Mandakova T."/>
            <person name="Maumus F."/>
            <person name="James G.V."/>
            <person name="Nordstroem K.J."/>
            <person name="Becker C."/>
            <person name="Warthmann N."/>
            <person name="Chica C."/>
            <person name="Szarzynska B."/>
            <person name="Zytnicki M."/>
            <person name="Albani M.C."/>
            <person name="Kiefer C."/>
            <person name="Bergonzi S."/>
            <person name="Castaings L."/>
            <person name="Mateos J.L."/>
            <person name="Berns M.C."/>
            <person name="Bujdoso N."/>
            <person name="Piofczyk T."/>
            <person name="de Lorenzo L."/>
            <person name="Barrero-Sicilia C."/>
            <person name="Mateos I."/>
            <person name="Piednoel M."/>
            <person name="Hagmann J."/>
            <person name="Chen-Min-Tao R."/>
            <person name="Iglesias-Fernandez R."/>
            <person name="Schuster S.C."/>
            <person name="Alonso-Blanco C."/>
            <person name="Roudier F."/>
            <person name="Carbonero P."/>
            <person name="Paz-Ares J."/>
            <person name="Davis S.J."/>
            <person name="Pecinka A."/>
            <person name="Quesneville H."/>
            <person name="Colot V."/>
            <person name="Lysak M.A."/>
            <person name="Weigel D."/>
            <person name="Coupland G."/>
            <person name="Schneeberger K."/>
        </authorList>
    </citation>
    <scope>NUCLEOTIDE SEQUENCE [LARGE SCALE GENOMIC DNA]</scope>
    <source>
        <strain evidence="8">cv. Pajares</strain>
    </source>
</reference>
<dbReference type="AlphaFoldDB" id="A0A087H0Q7"/>
<evidence type="ECO:0000256" key="3">
    <source>
        <dbReference type="ARBA" id="ARBA00023013"/>
    </source>
</evidence>
<evidence type="ECO:0000256" key="2">
    <source>
        <dbReference type="ARBA" id="ARBA00010274"/>
    </source>
</evidence>
<keyword evidence="4" id="KW-0131">Cell cycle</keyword>
<dbReference type="Gramene" id="KFK35709">
    <property type="protein sequence ID" value="KFK35709"/>
    <property type="gene ID" value="AALP_AA4G026700"/>
</dbReference>
<dbReference type="PANTHER" id="PTHR46776">
    <property type="entry name" value="CYCLIN-DEPENDENT KINASE INHIBITOR 4-RELATED"/>
    <property type="match status" value="1"/>
</dbReference>
<dbReference type="Pfam" id="PF02234">
    <property type="entry name" value="CDI"/>
    <property type="match status" value="1"/>
</dbReference>
<dbReference type="EMBL" id="CM002872">
    <property type="protein sequence ID" value="KFK35709.1"/>
    <property type="molecule type" value="Genomic_DNA"/>
</dbReference>
<feature type="compositionally biased region" description="Basic and acidic residues" evidence="5">
    <location>
        <begin position="83"/>
        <end position="94"/>
    </location>
</feature>
<gene>
    <name evidence="7" type="ordered locus">AALP_Aa4g026700</name>
</gene>
<evidence type="ECO:0000259" key="6">
    <source>
        <dbReference type="Pfam" id="PF02234"/>
    </source>
</evidence>
<dbReference type="InterPro" id="IPR044275">
    <property type="entry name" value="KRP"/>
</dbReference>
<evidence type="ECO:0000313" key="7">
    <source>
        <dbReference type="EMBL" id="KFK35709.1"/>
    </source>
</evidence>
<organism evidence="7 8">
    <name type="scientific">Arabis alpina</name>
    <name type="common">Alpine rock-cress</name>
    <dbReference type="NCBI Taxonomy" id="50452"/>
    <lineage>
        <taxon>Eukaryota</taxon>
        <taxon>Viridiplantae</taxon>
        <taxon>Streptophyta</taxon>
        <taxon>Embryophyta</taxon>
        <taxon>Tracheophyta</taxon>
        <taxon>Spermatophyta</taxon>
        <taxon>Magnoliopsida</taxon>
        <taxon>eudicotyledons</taxon>
        <taxon>Gunneridae</taxon>
        <taxon>Pentapetalae</taxon>
        <taxon>rosids</taxon>
        <taxon>malvids</taxon>
        <taxon>Brassicales</taxon>
        <taxon>Brassicaceae</taxon>
        <taxon>Arabideae</taxon>
        <taxon>Arabis</taxon>
    </lineage>
</organism>
<dbReference type="GO" id="GO:0051726">
    <property type="term" value="P:regulation of cell cycle"/>
    <property type="evidence" value="ECO:0007669"/>
    <property type="project" value="InterPro"/>
</dbReference>
<evidence type="ECO:0000256" key="4">
    <source>
        <dbReference type="ARBA" id="ARBA00023306"/>
    </source>
</evidence>
<dbReference type="Gene3D" id="4.10.365.10">
    <property type="entry name" value="p27"/>
    <property type="match status" value="1"/>
</dbReference>
<evidence type="ECO:0000256" key="5">
    <source>
        <dbReference type="SAM" id="MobiDB-lite"/>
    </source>
</evidence>
<proteinExistence type="inferred from homology"/>
<dbReference type="PIRSF" id="PIRSF017811">
    <property type="entry name" value="CDK_inhib_pln"/>
    <property type="match status" value="1"/>
</dbReference>
<keyword evidence="3" id="KW-0649">Protein kinase inhibitor</keyword>
<feature type="compositionally biased region" description="Polar residues" evidence="5">
    <location>
        <begin position="102"/>
        <end position="113"/>
    </location>
</feature>
<feature type="region of interest" description="Disordered" evidence="5">
    <location>
        <begin position="71"/>
        <end position="119"/>
    </location>
</feature>
<evidence type="ECO:0000313" key="8">
    <source>
        <dbReference type="Proteomes" id="UP000029120"/>
    </source>
</evidence>
<dbReference type="GO" id="GO:0004861">
    <property type="term" value="F:cyclin-dependent protein serine/threonine kinase inhibitor activity"/>
    <property type="evidence" value="ECO:0007669"/>
    <property type="project" value="InterPro"/>
</dbReference>
<evidence type="ECO:0000256" key="1">
    <source>
        <dbReference type="ARBA" id="ARBA00004642"/>
    </source>
</evidence>
<dbReference type="InterPro" id="IPR044898">
    <property type="entry name" value="CDI_dom_sf"/>
</dbReference>
<comment type="subcellular location">
    <subcellularLocation>
        <location evidence="1">Nucleus</location>
        <location evidence="1">Nucleoplasm</location>
    </subcellularLocation>
</comment>
<name>A0A087H0Q7_ARAAL</name>
<dbReference type="GO" id="GO:0005654">
    <property type="term" value="C:nucleoplasm"/>
    <property type="evidence" value="ECO:0007669"/>
    <property type="project" value="UniProtKB-SubCell"/>
</dbReference>
<feature type="region of interest" description="Disordered" evidence="5">
    <location>
        <begin position="1"/>
        <end position="24"/>
    </location>
</feature>
<dbReference type="Proteomes" id="UP000029120">
    <property type="component" value="Chromosome 4"/>
</dbReference>
<comment type="similarity">
    <text evidence="2">Belongs to the CDI family. ICK/KRP subfamily.</text>
</comment>
<dbReference type="InterPro" id="IPR003175">
    <property type="entry name" value="CDI_dom"/>
</dbReference>
<keyword evidence="8" id="KW-1185">Reference proteome</keyword>
<dbReference type="OMA" id="LECSMKY"/>
<protein>
    <recommendedName>
        <fullName evidence="6">Cyclin-dependent kinase inhibitor domain-containing protein</fullName>
    </recommendedName>
</protein>
<dbReference type="OrthoDB" id="9940972at2759"/>
<feature type="compositionally biased region" description="Polar residues" evidence="5">
    <location>
        <begin position="71"/>
        <end position="82"/>
    </location>
</feature>
<sequence length="184" mass="21371">MAAGEVNVRGRRRERDVTDQAMRSAVLETPTVKRKKIEEEVESRIVLSPCATRNFAGVVIVRRRDSLVEEQSQNDSCCSGNTRSEEKSKRRIEFVDFEENNASDQRETSSNLNKRNDQEESVKYIAMEKQSSQVKEAEIEDFFQTAEKDVRNQMLECSRKYNFDFEKDEPLGGRYEWVKLNPSS</sequence>
<accession>A0A087H0Q7</accession>